<sequence length="482" mass="55268">MPEPNPGQNLKVSNLISGKPVPVVETGGEKPKERLPDNRMGELLVRKYQLEDKIRDYRLVYTEEVEGSGGELDKLLTELVDVEEEIKKIDEDERAKIAELETRLKADGYNLDNLEEMPDEQLSALWNLNSSEMRNFEANGTGIRWFFNLNGKISHIREQRKKDKAESEAKVVELRLKEQIKLAEVKAYDPEDKVGLDKLYTELKAIREEIRKITGKKEGARMLPEISKNENRVGKKPLAATVEEPAIDIDGVTKESPSPFAVRIEKKEEHPAFAKFKAELAYGGITLGDIDKLEDLNFEQLKRLAFWAEILVRDLKRDIDPQNSEMVKFLETEMPKIAELLEVKGVEENKRLAKEDYAKLRTELADMGISLEMWDLLDLAKLLGARDVLKAWLQKFPGNEELQRYLDGVGRQLRERYPEVGNQTIIARAPEELKNLKPKDEKGGLTPEEEKTLKTLLQTIERAKKRLAELDEMEARLPKTMK</sequence>
<dbReference type="EMBL" id="MFUU01000021">
    <property type="protein sequence ID" value="OGI85655.1"/>
    <property type="molecule type" value="Genomic_DNA"/>
</dbReference>
<dbReference type="Proteomes" id="UP000179352">
    <property type="component" value="Unassembled WGS sequence"/>
</dbReference>
<comment type="caution">
    <text evidence="3">The sequence shown here is derived from an EMBL/GenBank/DDBJ whole genome shotgun (WGS) entry which is preliminary data.</text>
</comment>
<protein>
    <submittedName>
        <fullName evidence="3">Uncharacterized protein</fullName>
    </submittedName>
</protein>
<evidence type="ECO:0000256" key="2">
    <source>
        <dbReference type="SAM" id="MobiDB-lite"/>
    </source>
</evidence>
<evidence type="ECO:0000313" key="3">
    <source>
        <dbReference type="EMBL" id="OGI85655.1"/>
    </source>
</evidence>
<reference evidence="3 4" key="1">
    <citation type="journal article" date="2016" name="Nat. Commun.">
        <title>Thousands of microbial genomes shed light on interconnected biogeochemical processes in an aquifer system.</title>
        <authorList>
            <person name="Anantharaman K."/>
            <person name="Brown C.T."/>
            <person name="Hug L.A."/>
            <person name="Sharon I."/>
            <person name="Castelle C.J."/>
            <person name="Probst A.J."/>
            <person name="Thomas B.C."/>
            <person name="Singh A."/>
            <person name="Wilkins M.J."/>
            <person name="Karaoz U."/>
            <person name="Brodie E.L."/>
            <person name="Williams K.H."/>
            <person name="Hubbard S.S."/>
            <person name="Banfield J.F."/>
        </authorList>
    </citation>
    <scope>NUCLEOTIDE SEQUENCE [LARGE SCALE GENOMIC DNA]</scope>
</reference>
<feature type="coiled-coil region" evidence="1">
    <location>
        <begin position="162"/>
        <end position="216"/>
    </location>
</feature>
<feature type="coiled-coil region" evidence="1">
    <location>
        <begin position="72"/>
        <end position="117"/>
    </location>
</feature>
<dbReference type="AlphaFoldDB" id="A0A1F6WV69"/>
<feature type="region of interest" description="Disordered" evidence="2">
    <location>
        <begin position="1"/>
        <end position="37"/>
    </location>
</feature>
<accession>A0A1F6WV69</accession>
<proteinExistence type="predicted"/>
<gene>
    <name evidence="3" type="ORF">A3A01_01750</name>
</gene>
<organism evidence="3 4">
    <name type="scientific">Candidatus Nomurabacteria bacterium RIFCSPLOWO2_01_FULL_39_17</name>
    <dbReference type="NCBI Taxonomy" id="1801770"/>
    <lineage>
        <taxon>Bacteria</taxon>
        <taxon>Candidatus Nomuraibacteriota</taxon>
    </lineage>
</organism>
<feature type="compositionally biased region" description="Basic and acidic residues" evidence="2">
    <location>
        <begin position="27"/>
        <end position="37"/>
    </location>
</feature>
<feature type="compositionally biased region" description="Polar residues" evidence="2">
    <location>
        <begin position="1"/>
        <end position="16"/>
    </location>
</feature>
<keyword evidence="1" id="KW-0175">Coiled coil</keyword>
<evidence type="ECO:0000313" key="4">
    <source>
        <dbReference type="Proteomes" id="UP000179352"/>
    </source>
</evidence>
<name>A0A1F6WV69_9BACT</name>
<evidence type="ECO:0000256" key="1">
    <source>
        <dbReference type="SAM" id="Coils"/>
    </source>
</evidence>